<organism evidence="2">
    <name type="scientific">viral metagenome</name>
    <dbReference type="NCBI Taxonomy" id="1070528"/>
    <lineage>
        <taxon>unclassified sequences</taxon>
        <taxon>metagenomes</taxon>
        <taxon>organismal metagenomes</taxon>
    </lineage>
</organism>
<dbReference type="AlphaFoldDB" id="A0A6M3JUT0"/>
<protein>
    <recommendedName>
        <fullName evidence="3">RanBP2-type domain-containing protein</fullName>
    </recommendedName>
</protein>
<reference evidence="2" key="1">
    <citation type="submission" date="2020-03" db="EMBL/GenBank/DDBJ databases">
        <title>The deep terrestrial virosphere.</title>
        <authorList>
            <person name="Holmfeldt K."/>
            <person name="Nilsson E."/>
            <person name="Simone D."/>
            <person name="Lopez-Fernandez M."/>
            <person name="Wu X."/>
            <person name="de Brujin I."/>
            <person name="Lundin D."/>
            <person name="Andersson A."/>
            <person name="Bertilsson S."/>
            <person name="Dopson M."/>
        </authorList>
    </citation>
    <scope>NUCLEOTIDE SEQUENCE</scope>
    <source>
        <strain evidence="2">MM415A02265</strain>
    </source>
</reference>
<gene>
    <name evidence="2" type="ORF">MM415A02265_0002</name>
</gene>
<feature type="region of interest" description="Disordered" evidence="1">
    <location>
        <begin position="32"/>
        <end position="51"/>
    </location>
</feature>
<proteinExistence type="predicted"/>
<dbReference type="EMBL" id="MT142049">
    <property type="protein sequence ID" value="QJA73734.1"/>
    <property type="molecule type" value="Genomic_DNA"/>
</dbReference>
<evidence type="ECO:0008006" key="3">
    <source>
        <dbReference type="Google" id="ProtNLM"/>
    </source>
</evidence>
<sequence length="51" mass="5873">MSWYCKCGSHNKYEQFPCVKCGVDMPIVEKAKPKEPEVKRSHHKAPVKKGK</sequence>
<evidence type="ECO:0000256" key="1">
    <source>
        <dbReference type="SAM" id="MobiDB-lite"/>
    </source>
</evidence>
<evidence type="ECO:0000313" key="2">
    <source>
        <dbReference type="EMBL" id="QJA73734.1"/>
    </source>
</evidence>
<name>A0A6M3JUT0_9ZZZZ</name>
<feature type="compositionally biased region" description="Basic residues" evidence="1">
    <location>
        <begin position="40"/>
        <end position="51"/>
    </location>
</feature>
<accession>A0A6M3JUT0</accession>